<evidence type="ECO:0000313" key="10">
    <source>
        <dbReference type="EMBL" id="AZZ39566.1"/>
    </source>
</evidence>
<dbReference type="PANTHER" id="PTHR30455">
    <property type="entry name" value="TRANSCRIPTIONAL REPRESSOR NRDR"/>
    <property type="match status" value="1"/>
</dbReference>
<keyword evidence="7" id="KW-0479">Metal-binding</keyword>
<dbReference type="Pfam" id="PF03477">
    <property type="entry name" value="ATP-cone"/>
    <property type="match status" value="1"/>
</dbReference>
<dbReference type="OrthoDB" id="9807461at2"/>
<keyword evidence="2 7" id="KW-0547">Nucleotide-binding</keyword>
<dbReference type="KEGG" id="aji:C0Z10_07170"/>
<evidence type="ECO:0000259" key="9">
    <source>
        <dbReference type="PROSITE" id="PS51161"/>
    </source>
</evidence>
<protein>
    <recommendedName>
        <fullName evidence="7">Transcriptional repressor NrdR</fullName>
    </recommendedName>
</protein>
<keyword evidence="5 7" id="KW-0238">DNA-binding</keyword>
<keyword evidence="3 7" id="KW-0067">ATP-binding</keyword>
<evidence type="ECO:0000256" key="3">
    <source>
        <dbReference type="ARBA" id="ARBA00022840"/>
    </source>
</evidence>
<dbReference type="EMBL" id="CP025570">
    <property type="protein sequence ID" value="AZZ39566.1"/>
    <property type="molecule type" value="Genomic_DNA"/>
</dbReference>
<keyword evidence="12" id="KW-1185">Reference proteome</keyword>
<dbReference type="HAMAP" id="MF_00440">
    <property type="entry name" value="NrdR"/>
    <property type="match status" value="1"/>
</dbReference>
<dbReference type="PANTHER" id="PTHR30455:SF2">
    <property type="entry name" value="TRANSCRIPTIONAL REPRESSOR NRDR"/>
    <property type="match status" value="1"/>
</dbReference>
<dbReference type="InterPro" id="IPR005144">
    <property type="entry name" value="ATP-cone_dom"/>
</dbReference>
<keyword evidence="6 7" id="KW-0804">Transcription</keyword>
<dbReference type="GO" id="GO:0005524">
    <property type="term" value="F:ATP binding"/>
    <property type="evidence" value="ECO:0007669"/>
    <property type="project" value="UniProtKB-UniRule"/>
</dbReference>
<dbReference type="Proteomes" id="UP000285875">
    <property type="component" value="Chromosome"/>
</dbReference>
<reference evidence="13" key="1">
    <citation type="submission" date="2017-12" db="EMBL/GenBank/DDBJ databases">
        <title>Whole genome sequencing of Acidipropionibacterium jensenii strains JS279 and JS280.</title>
        <authorList>
            <person name="Deptula P."/>
            <person name="Laine P."/>
            <person name="Smolander O.-P."/>
            <person name="Paulin L."/>
            <person name="Auvinen P."/>
            <person name="Varmanen P."/>
        </authorList>
    </citation>
    <scope>NUCLEOTIDE SEQUENCE [LARGE SCALE GENOMIC DNA]</scope>
    <source>
        <strain evidence="13">JS280</strain>
    </source>
</reference>
<dbReference type="GO" id="GO:0045892">
    <property type="term" value="P:negative regulation of DNA-templated transcription"/>
    <property type="evidence" value="ECO:0007669"/>
    <property type="project" value="UniProtKB-UniRule"/>
</dbReference>
<evidence type="ECO:0000313" key="13">
    <source>
        <dbReference type="Proteomes" id="UP000285875"/>
    </source>
</evidence>
<evidence type="ECO:0000256" key="4">
    <source>
        <dbReference type="ARBA" id="ARBA00023015"/>
    </source>
</evidence>
<evidence type="ECO:0000256" key="8">
    <source>
        <dbReference type="SAM" id="MobiDB-lite"/>
    </source>
</evidence>
<organism evidence="11 12">
    <name type="scientific">Acidipropionibacterium jensenii</name>
    <dbReference type="NCBI Taxonomy" id="1749"/>
    <lineage>
        <taxon>Bacteria</taxon>
        <taxon>Bacillati</taxon>
        <taxon>Actinomycetota</taxon>
        <taxon>Actinomycetes</taxon>
        <taxon>Propionibacteriales</taxon>
        <taxon>Propionibacteriaceae</taxon>
        <taxon>Acidipropionibacterium</taxon>
    </lineage>
</organism>
<comment type="similarity">
    <text evidence="7">Belongs to the NrdR family.</text>
</comment>
<dbReference type="Pfam" id="PF22811">
    <property type="entry name" value="Zn_ribbon_NrdR"/>
    <property type="match status" value="1"/>
</dbReference>
<dbReference type="GO" id="GO:0003677">
    <property type="term" value="F:DNA binding"/>
    <property type="evidence" value="ECO:0007669"/>
    <property type="project" value="UniProtKB-KW"/>
</dbReference>
<gene>
    <name evidence="7 11" type="primary">nrdR</name>
    <name evidence="10" type="ORF">C0Z10_07170</name>
    <name evidence="11" type="ORF">NCTC13652_00419</name>
</gene>
<dbReference type="PROSITE" id="PS51161">
    <property type="entry name" value="ATP_CONE"/>
    <property type="match status" value="1"/>
</dbReference>
<comment type="cofactor">
    <cofactor evidence="7">
        <name>Zn(2+)</name>
        <dbReference type="ChEBI" id="CHEBI:29105"/>
    </cofactor>
    <text evidence="7">Binds 1 zinc ion.</text>
</comment>
<keyword evidence="7" id="KW-0863">Zinc-finger</keyword>
<reference evidence="11 12" key="2">
    <citation type="submission" date="2018-12" db="EMBL/GenBank/DDBJ databases">
        <authorList>
            <consortium name="Pathogen Informatics"/>
        </authorList>
    </citation>
    <scope>NUCLEOTIDE SEQUENCE [LARGE SCALE GENOMIC DNA]</scope>
    <source>
        <strain evidence="11 12">NCTC13652</strain>
    </source>
</reference>
<dbReference type="Proteomes" id="UP000277858">
    <property type="component" value="Chromosome"/>
</dbReference>
<evidence type="ECO:0000313" key="12">
    <source>
        <dbReference type="Proteomes" id="UP000277858"/>
    </source>
</evidence>
<accession>A0A3Q9UQ38</accession>
<keyword evidence="4 7" id="KW-0805">Transcription regulation</keyword>
<evidence type="ECO:0000256" key="5">
    <source>
        <dbReference type="ARBA" id="ARBA00023125"/>
    </source>
</evidence>
<evidence type="ECO:0000256" key="7">
    <source>
        <dbReference type="HAMAP-Rule" id="MF_00440"/>
    </source>
</evidence>
<dbReference type="EMBL" id="LR134473">
    <property type="protein sequence ID" value="VEI02248.1"/>
    <property type="molecule type" value="Genomic_DNA"/>
</dbReference>
<proteinExistence type="inferred from homology"/>
<feature type="region of interest" description="Disordered" evidence="8">
    <location>
        <begin position="147"/>
        <end position="171"/>
    </location>
</feature>
<dbReference type="RefSeq" id="WP_028702977.1">
    <property type="nucleotide sequence ID" value="NZ_CP025570.1"/>
</dbReference>
<keyword evidence="7" id="KW-0862">Zinc</keyword>
<evidence type="ECO:0000256" key="2">
    <source>
        <dbReference type="ARBA" id="ARBA00022741"/>
    </source>
</evidence>
<dbReference type="InterPro" id="IPR055173">
    <property type="entry name" value="NrdR-like_N"/>
</dbReference>
<reference evidence="10" key="3">
    <citation type="journal article" date="2019" name="Microorganisms">
        <title>Red-Brown Pigmentation of Acidipropionibacterium jensenii Is Tied to Haemolytic Activity and cyl-Like Gene Cluster.</title>
        <authorList>
            <person name="Deptula P."/>
            <person name="Loivamaa I."/>
            <person name="Smolander O.P."/>
            <person name="Laine P."/>
            <person name="Roberts R.J."/>
            <person name="Piironen V."/>
            <person name="Paulin L."/>
            <person name="Savijoki K."/>
            <person name="Auvinen P."/>
            <person name="Varmanen P."/>
        </authorList>
    </citation>
    <scope>NUCLEOTIDE SEQUENCE</scope>
    <source>
        <strain evidence="10">JS280</strain>
    </source>
</reference>
<evidence type="ECO:0000256" key="6">
    <source>
        <dbReference type="ARBA" id="ARBA00023163"/>
    </source>
</evidence>
<feature type="zinc finger region" evidence="7">
    <location>
        <begin position="3"/>
        <end position="34"/>
    </location>
</feature>
<dbReference type="GeneID" id="82885830"/>
<name>A0A3Q9UQ38_9ACTN</name>
<comment type="function">
    <text evidence="7">Negatively regulates transcription of bacterial ribonucleotide reductase nrd genes and operons by binding to NrdR-boxes.</text>
</comment>
<keyword evidence="1 7" id="KW-0678">Repressor</keyword>
<feature type="domain" description="ATP-cone" evidence="9">
    <location>
        <begin position="46"/>
        <end position="136"/>
    </location>
</feature>
<dbReference type="InterPro" id="IPR003796">
    <property type="entry name" value="RNR_NrdR-like"/>
</dbReference>
<evidence type="ECO:0000313" key="11">
    <source>
        <dbReference type="EMBL" id="VEI02248.1"/>
    </source>
</evidence>
<dbReference type="STRING" id="1122997.GCA_000425285_01357"/>
<dbReference type="GO" id="GO:0008270">
    <property type="term" value="F:zinc ion binding"/>
    <property type="evidence" value="ECO:0007669"/>
    <property type="project" value="UniProtKB-UniRule"/>
</dbReference>
<dbReference type="AlphaFoldDB" id="A0A3Q9UQ38"/>
<evidence type="ECO:0000256" key="1">
    <source>
        <dbReference type="ARBA" id="ARBA00022491"/>
    </source>
</evidence>
<dbReference type="NCBIfam" id="TIGR00244">
    <property type="entry name" value="transcriptional regulator NrdR"/>
    <property type="match status" value="1"/>
</dbReference>
<sequence>MRCPFCQHEDSRVLDSRVCEDGLAIRRRRQCPVCERRFTTIERMLMVVRKKDGSEEPFSREKVVQGVRKACEGRPVSSADLALLGQRVEAALRASGASVIPSDEVGLAILPPLRDLDPIAYLRFASVYRHYETIDDFVKEIDRLKADGTDRPSVDQGQPAPVRDAASQPLF</sequence>